<evidence type="ECO:0000313" key="2">
    <source>
        <dbReference type="Proteomes" id="UP000187203"/>
    </source>
</evidence>
<gene>
    <name evidence="1" type="ORF">COLO4_27237</name>
</gene>
<dbReference type="EMBL" id="AWUE01019510">
    <property type="protein sequence ID" value="OMO73154.1"/>
    <property type="molecule type" value="Genomic_DNA"/>
</dbReference>
<dbReference type="AlphaFoldDB" id="A0A1R3HSB9"/>
<sequence length="52" mass="5660">MAFGMGLLSVKLNLQQRGLDIDGSCPVCANHDESIFHVFHLAAKLGNCRHHG</sequence>
<organism evidence="1 2">
    <name type="scientific">Corchorus olitorius</name>
    <dbReference type="NCBI Taxonomy" id="93759"/>
    <lineage>
        <taxon>Eukaryota</taxon>
        <taxon>Viridiplantae</taxon>
        <taxon>Streptophyta</taxon>
        <taxon>Embryophyta</taxon>
        <taxon>Tracheophyta</taxon>
        <taxon>Spermatophyta</taxon>
        <taxon>Magnoliopsida</taxon>
        <taxon>eudicotyledons</taxon>
        <taxon>Gunneridae</taxon>
        <taxon>Pentapetalae</taxon>
        <taxon>rosids</taxon>
        <taxon>malvids</taxon>
        <taxon>Malvales</taxon>
        <taxon>Malvaceae</taxon>
        <taxon>Grewioideae</taxon>
        <taxon>Apeibeae</taxon>
        <taxon>Corchorus</taxon>
    </lineage>
</organism>
<evidence type="ECO:0000313" key="1">
    <source>
        <dbReference type="EMBL" id="OMO73154.1"/>
    </source>
</evidence>
<reference evidence="2" key="1">
    <citation type="submission" date="2013-09" db="EMBL/GenBank/DDBJ databases">
        <title>Corchorus olitorius genome sequencing.</title>
        <authorList>
            <person name="Alam M."/>
            <person name="Haque M.S."/>
            <person name="Islam M.S."/>
            <person name="Emdad E.M."/>
            <person name="Islam M.M."/>
            <person name="Ahmed B."/>
            <person name="Halim A."/>
            <person name="Hossen Q.M.M."/>
            <person name="Hossain M.Z."/>
            <person name="Ahmed R."/>
            <person name="Khan M.M."/>
            <person name="Islam R."/>
            <person name="Rashid M.M."/>
            <person name="Khan S.A."/>
            <person name="Rahman M.S."/>
            <person name="Alam M."/>
            <person name="Yahiya A.S."/>
            <person name="Khan M.S."/>
            <person name="Azam M.S."/>
            <person name="Haque T."/>
            <person name="Lashkar M.Z.H."/>
            <person name="Akhand A.I."/>
            <person name="Morshed G."/>
            <person name="Roy S."/>
            <person name="Uddin K.S."/>
            <person name="Rabeya T."/>
            <person name="Hossain A.S."/>
            <person name="Chowdhury A."/>
            <person name="Snigdha A.R."/>
            <person name="Mortoza M.S."/>
            <person name="Matin S.A."/>
            <person name="Hoque S.M.E."/>
            <person name="Islam M.K."/>
            <person name="Roy D.K."/>
            <person name="Haider R."/>
            <person name="Moosa M.M."/>
            <person name="Elias S.M."/>
            <person name="Hasan A.M."/>
            <person name="Jahan S."/>
            <person name="Shafiuddin M."/>
            <person name="Mahmood N."/>
            <person name="Shommy N.S."/>
        </authorList>
    </citation>
    <scope>NUCLEOTIDE SEQUENCE [LARGE SCALE GENOMIC DNA]</scope>
    <source>
        <strain evidence="2">cv. O-4</strain>
    </source>
</reference>
<protein>
    <submittedName>
        <fullName evidence="1">Uncharacterized protein</fullName>
    </submittedName>
</protein>
<name>A0A1R3HSB9_9ROSI</name>
<proteinExistence type="predicted"/>
<keyword evidence="2" id="KW-1185">Reference proteome</keyword>
<dbReference type="OrthoDB" id="1432502at2759"/>
<comment type="caution">
    <text evidence="1">The sequence shown here is derived from an EMBL/GenBank/DDBJ whole genome shotgun (WGS) entry which is preliminary data.</text>
</comment>
<accession>A0A1R3HSB9</accession>
<dbReference type="Proteomes" id="UP000187203">
    <property type="component" value="Unassembled WGS sequence"/>
</dbReference>